<keyword evidence="4" id="KW-0472">Membrane</keyword>
<dbReference type="Proteomes" id="UP000315017">
    <property type="component" value="Chromosome"/>
</dbReference>
<keyword evidence="2" id="KW-1134">Transmembrane beta strand</keyword>
<evidence type="ECO:0000256" key="4">
    <source>
        <dbReference type="ARBA" id="ARBA00023136"/>
    </source>
</evidence>
<sequence length="437" mass="47633">MNLVSALAATDAQNPQVEFARWRVQEAYAQAQRANVLWLPHLRLGIAYNRHEGAIQDVAGTVFDTSRGGYQAGLGPHAVGQGSPSIPGVLMNFHAADAIFQPKIAASAAQARSWGAQQASSDEMLDSAVLYLELLRAEEEAEIAREVTAHTKRLVELTGAYARAGQGLESDFDRAQTELSLRETDLLRAQETAQVASARLATQLRLDPAEPILVQEPVPLPIRLFGPDHPTADLVAEGLSSRPELAESRWLVTEAAERLRREKYAPLLPSLLLGVSYNGISGGQGTNFTPFKDRLDADAIAYWELRNFGFGDRAARNEAGARVEQARWREVAALDRVAGEIVEAHARVRSRTQQIVIAEKGVASAVESYRRNLLRIENSQGLPIETLQAIQALGLARRDYLRTVIDFNIAQFQLLRAIGGGSPRFLGVEATAPPAGQ</sequence>
<dbReference type="GO" id="GO:0015562">
    <property type="term" value="F:efflux transmembrane transporter activity"/>
    <property type="evidence" value="ECO:0007669"/>
    <property type="project" value="InterPro"/>
</dbReference>
<proteinExistence type="predicted"/>
<organism evidence="6 7">
    <name type="scientific">Anatilimnocola aggregata</name>
    <dbReference type="NCBI Taxonomy" id="2528021"/>
    <lineage>
        <taxon>Bacteria</taxon>
        <taxon>Pseudomonadati</taxon>
        <taxon>Planctomycetota</taxon>
        <taxon>Planctomycetia</taxon>
        <taxon>Pirellulales</taxon>
        <taxon>Pirellulaceae</taxon>
        <taxon>Anatilimnocola</taxon>
    </lineage>
</organism>
<reference evidence="6 7" key="1">
    <citation type="submission" date="2019-02" db="EMBL/GenBank/DDBJ databases">
        <title>Deep-cultivation of Planctomycetes and their phenomic and genomic characterization uncovers novel biology.</title>
        <authorList>
            <person name="Wiegand S."/>
            <person name="Jogler M."/>
            <person name="Boedeker C."/>
            <person name="Pinto D."/>
            <person name="Vollmers J."/>
            <person name="Rivas-Marin E."/>
            <person name="Kohn T."/>
            <person name="Peeters S.H."/>
            <person name="Heuer A."/>
            <person name="Rast P."/>
            <person name="Oberbeckmann S."/>
            <person name="Bunk B."/>
            <person name="Jeske O."/>
            <person name="Meyerdierks A."/>
            <person name="Storesund J.E."/>
            <person name="Kallscheuer N."/>
            <person name="Luecker S."/>
            <person name="Lage O.M."/>
            <person name="Pohl T."/>
            <person name="Merkel B.J."/>
            <person name="Hornburger P."/>
            <person name="Mueller R.-W."/>
            <person name="Bruemmer F."/>
            <person name="Labrenz M."/>
            <person name="Spormann A.M."/>
            <person name="Op den Camp H."/>
            <person name="Overmann J."/>
            <person name="Amann R."/>
            <person name="Jetten M.S.M."/>
            <person name="Mascher T."/>
            <person name="Medema M.H."/>
            <person name="Devos D.P."/>
            <person name="Kaster A.-K."/>
            <person name="Ovreas L."/>
            <person name="Rohde M."/>
            <person name="Galperin M.Y."/>
            <person name="Jogler C."/>
        </authorList>
    </citation>
    <scope>NUCLEOTIDE SEQUENCE [LARGE SCALE GENOMIC DNA]</scope>
    <source>
        <strain evidence="6 7">ETA_A8</strain>
    </source>
</reference>
<name>A0A517Y6N3_9BACT</name>
<dbReference type="PANTHER" id="PTHR30026:SF20">
    <property type="entry name" value="OUTER MEMBRANE PROTEIN TOLC"/>
    <property type="match status" value="1"/>
</dbReference>
<dbReference type="AlphaFoldDB" id="A0A517Y6N3"/>
<keyword evidence="7" id="KW-1185">Reference proteome</keyword>
<evidence type="ECO:0000256" key="5">
    <source>
        <dbReference type="ARBA" id="ARBA00023237"/>
    </source>
</evidence>
<evidence type="ECO:0000256" key="2">
    <source>
        <dbReference type="ARBA" id="ARBA00022452"/>
    </source>
</evidence>
<comment type="subcellular location">
    <subcellularLocation>
        <location evidence="1">Cell outer membrane</location>
    </subcellularLocation>
</comment>
<dbReference type="SUPFAM" id="SSF56954">
    <property type="entry name" value="Outer membrane efflux proteins (OEP)"/>
    <property type="match status" value="1"/>
</dbReference>
<dbReference type="GO" id="GO:0015288">
    <property type="term" value="F:porin activity"/>
    <property type="evidence" value="ECO:0007669"/>
    <property type="project" value="TreeGrafter"/>
</dbReference>
<accession>A0A517Y6N3</accession>
<dbReference type="KEGG" id="aagg:ETAA8_09690"/>
<dbReference type="RefSeq" id="WP_202921560.1">
    <property type="nucleotide sequence ID" value="NZ_CP036274.1"/>
</dbReference>
<dbReference type="PANTHER" id="PTHR30026">
    <property type="entry name" value="OUTER MEMBRANE PROTEIN TOLC"/>
    <property type="match status" value="1"/>
</dbReference>
<gene>
    <name evidence="6" type="ORF">ETAA8_09690</name>
</gene>
<dbReference type="EMBL" id="CP036274">
    <property type="protein sequence ID" value="QDU25897.1"/>
    <property type="molecule type" value="Genomic_DNA"/>
</dbReference>
<protein>
    <submittedName>
        <fullName evidence="6">Outer membrane efflux protein</fullName>
    </submittedName>
</protein>
<dbReference type="GO" id="GO:0009279">
    <property type="term" value="C:cell outer membrane"/>
    <property type="evidence" value="ECO:0007669"/>
    <property type="project" value="UniProtKB-SubCell"/>
</dbReference>
<evidence type="ECO:0000256" key="3">
    <source>
        <dbReference type="ARBA" id="ARBA00022692"/>
    </source>
</evidence>
<keyword evidence="3" id="KW-0812">Transmembrane</keyword>
<evidence type="ECO:0000256" key="1">
    <source>
        <dbReference type="ARBA" id="ARBA00004442"/>
    </source>
</evidence>
<evidence type="ECO:0000313" key="7">
    <source>
        <dbReference type="Proteomes" id="UP000315017"/>
    </source>
</evidence>
<dbReference type="Gene3D" id="1.20.1600.10">
    <property type="entry name" value="Outer membrane efflux proteins (OEP)"/>
    <property type="match status" value="1"/>
</dbReference>
<dbReference type="GO" id="GO:1990281">
    <property type="term" value="C:efflux pump complex"/>
    <property type="evidence" value="ECO:0007669"/>
    <property type="project" value="TreeGrafter"/>
</dbReference>
<dbReference type="InterPro" id="IPR051906">
    <property type="entry name" value="TolC-like"/>
</dbReference>
<evidence type="ECO:0000313" key="6">
    <source>
        <dbReference type="EMBL" id="QDU25897.1"/>
    </source>
</evidence>
<keyword evidence="5" id="KW-0998">Cell outer membrane</keyword>